<comment type="caution">
    <text evidence="1">The sequence shown here is derived from an EMBL/GenBank/DDBJ whole genome shotgun (WGS) entry which is preliminary data.</text>
</comment>
<dbReference type="EMBL" id="BACD03000015">
    <property type="protein sequence ID" value="GAO48589.1"/>
    <property type="molecule type" value="Genomic_DNA"/>
</dbReference>
<reference evidence="1 2" key="3">
    <citation type="journal article" date="2015" name="Genome Announc.">
        <title>Draft Genome Sequence of the Archiascomycetous Yeast Saitoella complicata.</title>
        <authorList>
            <person name="Yamauchi K."/>
            <person name="Kondo S."/>
            <person name="Hamamoto M."/>
            <person name="Takahashi Y."/>
            <person name="Ogura Y."/>
            <person name="Hayashi T."/>
            <person name="Nishida H."/>
        </authorList>
    </citation>
    <scope>NUCLEOTIDE SEQUENCE [LARGE SCALE GENOMIC DNA]</scope>
    <source>
        <strain evidence="1 2">NRRL Y-17804</strain>
    </source>
</reference>
<reference evidence="1 2" key="2">
    <citation type="journal article" date="2014" name="J. Gen. Appl. Microbiol.">
        <title>The early diverging ascomycetous budding yeast Saitoella complicata has three histone deacetylases belonging to the Clr6, Hos2, and Rpd3 lineages.</title>
        <authorList>
            <person name="Nishida H."/>
            <person name="Matsumoto T."/>
            <person name="Kondo S."/>
            <person name="Hamamoto M."/>
            <person name="Yoshikawa H."/>
        </authorList>
    </citation>
    <scope>NUCLEOTIDE SEQUENCE [LARGE SCALE GENOMIC DNA]</scope>
    <source>
        <strain evidence="1 2">NRRL Y-17804</strain>
    </source>
</reference>
<evidence type="ECO:0000313" key="2">
    <source>
        <dbReference type="Proteomes" id="UP000033140"/>
    </source>
</evidence>
<name>A0A0E9NFH1_SAICN</name>
<sequence length="130" mass="14507">MSHKNGKDVGNWNGKNEFGFETECASLSNWQRFPVADRTPSFPDALFLAKDLTTQANVYAKNINPASACTNHYFTRPACTRGGVTVGDVLRAIAEFLNSRKERVSLGAYTWTSLWVKNKPSKHLPSIHSF</sequence>
<protein>
    <submittedName>
        <fullName evidence="1">Uncharacterized protein</fullName>
    </submittedName>
</protein>
<reference evidence="1 2" key="1">
    <citation type="journal article" date="2011" name="J. Gen. Appl. Microbiol.">
        <title>Draft genome sequencing of the enigmatic yeast Saitoella complicata.</title>
        <authorList>
            <person name="Nishida H."/>
            <person name="Hamamoto M."/>
            <person name="Sugiyama J."/>
        </authorList>
    </citation>
    <scope>NUCLEOTIDE SEQUENCE [LARGE SCALE GENOMIC DNA]</scope>
    <source>
        <strain evidence="1 2">NRRL Y-17804</strain>
    </source>
</reference>
<keyword evidence="2" id="KW-1185">Reference proteome</keyword>
<organism evidence="1 2">
    <name type="scientific">Saitoella complicata (strain BCRC 22490 / CBS 7301 / JCM 7358 / NBRC 10748 / NRRL Y-17804)</name>
    <dbReference type="NCBI Taxonomy" id="698492"/>
    <lineage>
        <taxon>Eukaryota</taxon>
        <taxon>Fungi</taxon>
        <taxon>Dikarya</taxon>
        <taxon>Ascomycota</taxon>
        <taxon>Taphrinomycotina</taxon>
        <taxon>Taphrinomycotina incertae sedis</taxon>
        <taxon>Saitoella</taxon>
    </lineage>
</organism>
<dbReference type="Proteomes" id="UP000033140">
    <property type="component" value="Unassembled WGS sequence"/>
</dbReference>
<gene>
    <name evidence="1" type="ORF">G7K_2761-t2</name>
</gene>
<accession>A0A0E9NFH1</accession>
<evidence type="ECO:0000313" key="1">
    <source>
        <dbReference type="EMBL" id="GAO48589.1"/>
    </source>
</evidence>
<proteinExistence type="predicted"/>
<dbReference type="AlphaFoldDB" id="A0A0E9NFH1"/>